<accession>A0A9P5VJH3</accession>
<organism evidence="3 4">
    <name type="scientific">Podila minutissima</name>
    <dbReference type="NCBI Taxonomy" id="64525"/>
    <lineage>
        <taxon>Eukaryota</taxon>
        <taxon>Fungi</taxon>
        <taxon>Fungi incertae sedis</taxon>
        <taxon>Mucoromycota</taxon>
        <taxon>Mortierellomycotina</taxon>
        <taxon>Mortierellomycetes</taxon>
        <taxon>Mortierellales</taxon>
        <taxon>Mortierellaceae</taxon>
        <taxon>Podila</taxon>
    </lineage>
</organism>
<dbReference type="PANTHER" id="PTHR47260:SF1">
    <property type="entry name" value="UPF0644 PROTEIN PB2B4.06"/>
    <property type="match status" value="1"/>
</dbReference>
<feature type="region of interest" description="Disordered" evidence="1">
    <location>
        <begin position="45"/>
        <end position="64"/>
    </location>
</feature>
<evidence type="ECO:0000256" key="1">
    <source>
        <dbReference type="SAM" id="MobiDB-lite"/>
    </source>
</evidence>
<dbReference type="Pfam" id="PF03061">
    <property type="entry name" value="4HBT"/>
    <property type="match status" value="1"/>
</dbReference>
<dbReference type="PANTHER" id="PTHR47260">
    <property type="entry name" value="UPF0644 PROTEIN PB2B4.06"/>
    <property type="match status" value="1"/>
</dbReference>
<dbReference type="Proteomes" id="UP000696485">
    <property type="component" value="Unassembled WGS sequence"/>
</dbReference>
<gene>
    <name evidence="3" type="ORF">BG006_009389</name>
</gene>
<evidence type="ECO:0000313" key="3">
    <source>
        <dbReference type="EMBL" id="KAF9327288.1"/>
    </source>
</evidence>
<dbReference type="EMBL" id="JAAAUY010000680">
    <property type="protein sequence ID" value="KAF9327288.1"/>
    <property type="molecule type" value="Genomic_DNA"/>
</dbReference>
<dbReference type="InterPro" id="IPR052061">
    <property type="entry name" value="PTE-AB_protein"/>
</dbReference>
<keyword evidence="4" id="KW-1185">Reference proteome</keyword>
<evidence type="ECO:0000313" key="4">
    <source>
        <dbReference type="Proteomes" id="UP000696485"/>
    </source>
</evidence>
<feature type="domain" description="Thioesterase" evidence="2">
    <location>
        <begin position="221"/>
        <end position="294"/>
    </location>
</feature>
<reference evidence="3" key="1">
    <citation type="journal article" date="2020" name="Fungal Divers.">
        <title>Resolving the Mortierellaceae phylogeny through synthesis of multi-gene phylogenetics and phylogenomics.</title>
        <authorList>
            <person name="Vandepol N."/>
            <person name="Liber J."/>
            <person name="Desiro A."/>
            <person name="Na H."/>
            <person name="Kennedy M."/>
            <person name="Barry K."/>
            <person name="Grigoriev I.V."/>
            <person name="Miller A.N."/>
            <person name="O'Donnell K."/>
            <person name="Stajich J.E."/>
            <person name="Bonito G."/>
        </authorList>
    </citation>
    <scope>NUCLEOTIDE SEQUENCE</scope>
    <source>
        <strain evidence="3">NVP1</strain>
    </source>
</reference>
<evidence type="ECO:0000259" key="2">
    <source>
        <dbReference type="Pfam" id="PF03061"/>
    </source>
</evidence>
<comment type="caution">
    <text evidence="3">The sequence shown here is derived from an EMBL/GenBank/DDBJ whole genome shotgun (WGS) entry which is preliminary data.</text>
</comment>
<dbReference type="InterPro" id="IPR006683">
    <property type="entry name" value="Thioestr_dom"/>
</dbReference>
<protein>
    <recommendedName>
        <fullName evidence="2">Thioesterase domain-containing protein</fullName>
    </recommendedName>
</protein>
<name>A0A9P5VJH3_9FUNG</name>
<dbReference type="InterPro" id="IPR029069">
    <property type="entry name" value="HotDog_dom_sf"/>
</dbReference>
<proteinExistence type="predicted"/>
<dbReference type="CDD" id="cd03443">
    <property type="entry name" value="PaaI_thioesterase"/>
    <property type="match status" value="1"/>
</dbReference>
<dbReference type="SUPFAM" id="SSF54637">
    <property type="entry name" value="Thioesterase/thiol ester dehydrase-isomerase"/>
    <property type="match status" value="1"/>
</dbReference>
<dbReference type="Gene3D" id="3.10.129.10">
    <property type="entry name" value="Hotdog Thioesterase"/>
    <property type="match status" value="1"/>
</dbReference>
<sequence>MSPGIHRAMARIPQTSFRATRATPFTCKRQSPLHYSLYSTVNSSTSNVSSSPSSKAPSHSSSSSRFSNWIQRITLMSASAAAGAFVYAKLDPAIGGFSGLPVGKLQPTILGTEEPDEPFDSATPVTKEKAKELKKSVLLEHEMHQLELVHQYKDRVVAGEWKEADPYFFLTDHTKKHNLTAGALRGENMLSVPPLKFERKDKKAIVLFLHLGRSLCGHDKIIHGGLLATLLDEATGMVALPNLPFHIGFTANLNVNYRRPVTADQFVMVTAEFEKGEGRKGYTNASIRDLEGNTLVECTALFVSPKNPVSMIINFVKNSLGFGTSPAA</sequence>
<dbReference type="AlphaFoldDB" id="A0A9P5VJH3"/>